<accession>A0A517P8P2</accession>
<dbReference type="Gene3D" id="3.30.565.10">
    <property type="entry name" value="Histidine kinase-like ATPase, C-terminal domain"/>
    <property type="match status" value="1"/>
</dbReference>
<evidence type="ECO:0008006" key="3">
    <source>
        <dbReference type="Google" id="ProtNLM"/>
    </source>
</evidence>
<reference evidence="1 2" key="1">
    <citation type="submission" date="2019-02" db="EMBL/GenBank/DDBJ databases">
        <title>Deep-cultivation of Planctomycetes and their phenomic and genomic characterization uncovers novel biology.</title>
        <authorList>
            <person name="Wiegand S."/>
            <person name="Jogler M."/>
            <person name="Boedeker C."/>
            <person name="Pinto D."/>
            <person name="Vollmers J."/>
            <person name="Rivas-Marin E."/>
            <person name="Kohn T."/>
            <person name="Peeters S.H."/>
            <person name="Heuer A."/>
            <person name="Rast P."/>
            <person name="Oberbeckmann S."/>
            <person name="Bunk B."/>
            <person name="Jeske O."/>
            <person name="Meyerdierks A."/>
            <person name="Storesund J.E."/>
            <person name="Kallscheuer N."/>
            <person name="Luecker S."/>
            <person name="Lage O.M."/>
            <person name="Pohl T."/>
            <person name="Merkel B.J."/>
            <person name="Hornburger P."/>
            <person name="Mueller R.-W."/>
            <person name="Bruemmer F."/>
            <person name="Labrenz M."/>
            <person name="Spormann A.M."/>
            <person name="Op den Camp H."/>
            <person name="Overmann J."/>
            <person name="Amann R."/>
            <person name="Jetten M.S.M."/>
            <person name="Mascher T."/>
            <person name="Medema M.H."/>
            <person name="Devos D.P."/>
            <person name="Kaster A.-K."/>
            <person name="Ovreas L."/>
            <person name="Rohde M."/>
            <person name="Galperin M.Y."/>
            <person name="Jogler C."/>
        </authorList>
    </citation>
    <scope>NUCLEOTIDE SEQUENCE [LARGE SCALE GENOMIC DNA]</scope>
    <source>
        <strain evidence="1 2">CA12</strain>
    </source>
</reference>
<dbReference type="InterPro" id="IPR036890">
    <property type="entry name" value="HATPase_C_sf"/>
</dbReference>
<dbReference type="OrthoDB" id="9813438at2"/>
<proteinExistence type="predicted"/>
<name>A0A517P8P2_9PLAN</name>
<dbReference type="Proteomes" id="UP000318741">
    <property type="component" value="Chromosome"/>
</dbReference>
<evidence type="ECO:0000313" key="1">
    <source>
        <dbReference type="EMBL" id="QDT15737.1"/>
    </source>
</evidence>
<dbReference type="EMBL" id="CP036265">
    <property type="protein sequence ID" value="QDT15737.1"/>
    <property type="molecule type" value="Genomic_DNA"/>
</dbReference>
<dbReference type="AlphaFoldDB" id="A0A517P8P2"/>
<organism evidence="1 2">
    <name type="scientific">Alienimonas californiensis</name>
    <dbReference type="NCBI Taxonomy" id="2527989"/>
    <lineage>
        <taxon>Bacteria</taxon>
        <taxon>Pseudomonadati</taxon>
        <taxon>Planctomycetota</taxon>
        <taxon>Planctomycetia</taxon>
        <taxon>Planctomycetales</taxon>
        <taxon>Planctomycetaceae</taxon>
        <taxon>Alienimonas</taxon>
    </lineage>
</organism>
<dbReference type="RefSeq" id="WP_145358646.1">
    <property type="nucleotide sequence ID" value="NZ_CP036265.1"/>
</dbReference>
<dbReference type="SUPFAM" id="SSF55874">
    <property type="entry name" value="ATPase domain of HSP90 chaperone/DNA topoisomerase II/histidine kinase"/>
    <property type="match status" value="1"/>
</dbReference>
<sequence length="615" mass="68882">MSDNFTTSETAELIKADTALRSLRDSGFTLADAIGELVDNPLDSGAKNVRIGYRVEDRKVGRKKNTRRFLSALAVSDDGTGIPPNILPQTLTVGFSTRYGSRTTVGRYGVGFKLATISQCQRLEVYTRPRYLKAVRANRDAGEQWAHQEDNVDGRVFRSYLDLAEIADGTQCGYEVEEVDGFPEEFAHLMPEGEFGTLVVWRKLDRLNDDKSFGSTVDEKLSGIEFFLRRAYRRYLDGGLNIEWQVGDAKDDVPELKSLAPYDPTFRLDDPESYWIANDERPKGEPVRTMEGEEVETGTVTVDGEEVTWRVYLTPKETRWQKGGGGVEGPCEGEERLFKRLYIPENAGKISFLRRGREISYTTVPRFLPGGVDKIDRYIGVEVEFPPALDEYFDVRHVKRGAEPVEKLRDQLRNAIIRPVKEARDRVRKLWKENRPESTGGDLTGGRSYVSSLAAAAKASSPSGLAGRGITAEEEETRLRQAAELAGVTDPAKQVEFVERARQKPFALFEGAWPGKSLLDVAHLTNTLAVTINRRHPFVKSVYQPLADAVRDGVDPDEAVRLLESAKDGIDLLLCAYAMAENRNAEDPDEDFGDLREDLGRFAAVLADRWANRQE</sequence>
<evidence type="ECO:0000313" key="2">
    <source>
        <dbReference type="Proteomes" id="UP000318741"/>
    </source>
</evidence>
<protein>
    <recommendedName>
        <fullName evidence="3">Histidine kinase-, DNA gyrase B-, and HSP90-like ATPase</fullName>
    </recommendedName>
</protein>
<dbReference type="Pfam" id="PF13589">
    <property type="entry name" value="HATPase_c_3"/>
    <property type="match status" value="1"/>
</dbReference>
<gene>
    <name evidence="1" type="ORF">CA12_18290</name>
</gene>
<keyword evidence="2" id="KW-1185">Reference proteome</keyword>
<dbReference type="KEGG" id="acaf:CA12_18290"/>